<keyword evidence="1" id="KW-0059">Arsenical resistance</keyword>
<name>A0ABP5BBX3_9MICO</name>
<feature type="domain" description="Phosphotyrosine protein phosphatase I" evidence="2">
    <location>
        <begin position="5"/>
        <end position="130"/>
    </location>
</feature>
<evidence type="ECO:0000313" key="3">
    <source>
        <dbReference type="EMBL" id="GAA1938371.1"/>
    </source>
</evidence>
<protein>
    <recommendedName>
        <fullName evidence="2">Phosphotyrosine protein phosphatase I domain-containing protein</fullName>
    </recommendedName>
</protein>
<evidence type="ECO:0000256" key="1">
    <source>
        <dbReference type="ARBA" id="ARBA00022849"/>
    </source>
</evidence>
<accession>A0ABP5BBX3</accession>
<evidence type="ECO:0000313" key="4">
    <source>
        <dbReference type="Proteomes" id="UP001501343"/>
    </source>
</evidence>
<sequence>MTTPPTVLFICQHNAGRSQMGAHLLDLVAPRAFLSTSAGLNPADEINPIVAQALEEAGADTTAAKPRQVTVGDLSAADVVVTMKPGLQLPGPVVGRRIEWEFPNPEQWDLVGVRSMRDAIAAQIRALVDELKVPAV</sequence>
<dbReference type="Gene3D" id="3.40.50.2300">
    <property type="match status" value="1"/>
</dbReference>
<dbReference type="Proteomes" id="UP001501343">
    <property type="component" value="Unassembled WGS sequence"/>
</dbReference>
<dbReference type="SUPFAM" id="SSF52788">
    <property type="entry name" value="Phosphotyrosine protein phosphatases I"/>
    <property type="match status" value="1"/>
</dbReference>
<keyword evidence="4" id="KW-1185">Reference proteome</keyword>
<gene>
    <name evidence="3" type="ORF">GCM10009775_33100</name>
</gene>
<dbReference type="InterPro" id="IPR036196">
    <property type="entry name" value="Ptyr_pPase_sf"/>
</dbReference>
<dbReference type="RefSeq" id="WP_248152180.1">
    <property type="nucleotide sequence ID" value="NZ_BAAAOF010000008.1"/>
</dbReference>
<reference evidence="4" key="1">
    <citation type="journal article" date="2019" name="Int. J. Syst. Evol. Microbiol.">
        <title>The Global Catalogue of Microorganisms (GCM) 10K type strain sequencing project: providing services to taxonomists for standard genome sequencing and annotation.</title>
        <authorList>
            <consortium name="The Broad Institute Genomics Platform"/>
            <consortium name="The Broad Institute Genome Sequencing Center for Infectious Disease"/>
            <person name="Wu L."/>
            <person name="Ma J."/>
        </authorList>
    </citation>
    <scope>NUCLEOTIDE SEQUENCE [LARGE SCALE GENOMIC DNA]</scope>
    <source>
        <strain evidence="4">JCM 14900</strain>
    </source>
</reference>
<proteinExistence type="predicted"/>
<dbReference type="SMART" id="SM00226">
    <property type="entry name" value="LMWPc"/>
    <property type="match status" value="1"/>
</dbReference>
<dbReference type="EMBL" id="BAAAOF010000008">
    <property type="protein sequence ID" value="GAA1938371.1"/>
    <property type="molecule type" value="Genomic_DNA"/>
</dbReference>
<comment type="caution">
    <text evidence="3">The sequence shown here is derived from an EMBL/GenBank/DDBJ whole genome shotgun (WGS) entry which is preliminary data.</text>
</comment>
<dbReference type="PANTHER" id="PTHR43428">
    <property type="entry name" value="ARSENATE REDUCTASE"/>
    <property type="match status" value="1"/>
</dbReference>
<dbReference type="PANTHER" id="PTHR43428:SF1">
    <property type="entry name" value="ARSENATE REDUCTASE"/>
    <property type="match status" value="1"/>
</dbReference>
<evidence type="ECO:0000259" key="2">
    <source>
        <dbReference type="SMART" id="SM00226"/>
    </source>
</evidence>
<dbReference type="InterPro" id="IPR023485">
    <property type="entry name" value="Ptyr_pPase"/>
</dbReference>
<dbReference type="Pfam" id="PF01451">
    <property type="entry name" value="LMWPc"/>
    <property type="match status" value="1"/>
</dbReference>
<organism evidence="3 4">
    <name type="scientific">Microbacterium aoyamense</name>
    <dbReference type="NCBI Taxonomy" id="344166"/>
    <lineage>
        <taxon>Bacteria</taxon>
        <taxon>Bacillati</taxon>
        <taxon>Actinomycetota</taxon>
        <taxon>Actinomycetes</taxon>
        <taxon>Micrococcales</taxon>
        <taxon>Microbacteriaceae</taxon>
        <taxon>Microbacterium</taxon>
    </lineage>
</organism>